<dbReference type="GO" id="GO:0008201">
    <property type="term" value="F:heparin binding"/>
    <property type="evidence" value="ECO:0007669"/>
    <property type="project" value="UniProtKB-UniRule"/>
</dbReference>
<proteinExistence type="inferred from homology"/>
<dbReference type="InterPro" id="IPR036176">
    <property type="entry name" value="E2_sf"/>
</dbReference>
<dbReference type="PANTHER" id="PTHR23103:SF15">
    <property type="entry name" value="AMYLOID-BETA-LIKE PROTEIN"/>
    <property type="match status" value="1"/>
</dbReference>
<dbReference type="SMART" id="SM00006">
    <property type="entry name" value="A4_EXTRA"/>
    <property type="match status" value="1"/>
</dbReference>
<dbReference type="InterPro" id="IPR011178">
    <property type="entry name" value="Amyloid_glyco_Cu-bd"/>
</dbReference>
<comment type="subcellular location">
    <subcellularLocation>
        <location evidence="1">Membrane</location>
        <topology evidence="1">Single-pass type I membrane protein</topology>
    </subcellularLocation>
</comment>
<dbReference type="SUPFAM" id="SSF89811">
    <property type="entry name" value="Amyloid beta a4 protein copper binding domain (domain 2)"/>
    <property type="match status" value="1"/>
</dbReference>
<feature type="disulfide bond" evidence="8">
    <location>
        <begin position="175"/>
        <end position="203"/>
    </location>
</feature>
<dbReference type="InterPro" id="IPR015849">
    <property type="entry name" value="Amyloid_glyco_heparin-bd"/>
</dbReference>
<evidence type="ECO:0000256" key="2">
    <source>
        <dbReference type="ARBA" id="ARBA00022692"/>
    </source>
</evidence>
<dbReference type="PROSITE" id="PS00319">
    <property type="entry name" value="APP_CUBD"/>
    <property type="match status" value="1"/>
</dbReference>
<evidence type="ECO:0000256" key="8">
    <source>
        <dbReference type="PROSITE-ProRule" id="PRU01217"/>
    </source>
</evidence>
<dbReference type="GO" id="GO:0046914">
    <property type="term" value="F:transition metal ion binding"/>
    <property type="evidence" value="ECO:0007669"/>
    <property type="project" value="InterPro"/>
</dbReference>
<comment type="caution">
    <text evidence="8">Lacks conserved residue(s) required for the propagation of feature annotation.</text>
</comment>
<dbReference type="PROSITE" id="PS51870">
    <property type="entry name" value="APP_E2"/>
    <property type="match status" value="1"/>
</dbReference>
<dbReference type="Gene3D" id="2.30.29.30">
    <property type="entry name" value="Pleckstrin-homology domain (PH domain)/Phosphotyrosine-binding domain (PTB)"/>
    <property type="match status" value="1"/>
</dbReference>
<evidence type="ECO:0000256" key="1">
    <source>
        <dbReference type="ARBA" id="ARBA00004479"/>
    </source>
</evidence>
<feature type="disulfide bond" evidence="8">
    <location>
        <begin position="150"/>
        <end position="204"/>
    </location>
</feature>
<dbReference type="InterPro" id="IPR019744">
    <property type="entry name" value="APP_CUBD_CS"/>
</dbReference>
<feature type="disulfide bond" evidence="8">
    <location>
        <begin position="161"/>
        <end position="191"/>
    </location>
</feature>
<dbReference type="SUPFAM" id="SSF56491">
    <property type="entry name" value="A heparin-binding domain"/>
    <property type="match status" value="1"/>
</dbReference>
<keyword evidence="6 8" id="KW-1015">Disulfide bond</keyword>
<feature type="region of interest" description="CuBD subdomain" evidence="8">
    <location>
        <begin position="148"/>
        <end position="206"/>
    </location>
</feature>
<dbReference type="InterPro" id="IPR011993">
    <property type="entry name" value="PH-like_dom_sf"/>
</dbReference>
<dbReference type="PROSITE" id="PS00320">
    <property type="entry name" value="APP_INTRA"/>
    <property type="match status" value="1"/>
</dbReference>
<evidence type="ECO:0000256" key="4">
    <source>
        <dbReference type="ARBA" id="ARBA00022989"/>
    </source>
</evidence>
<protein>
    <submittedName>
        <fullName evidence="9">Uncharacterized protein</fullName>
    </submittedName>
</protein>
<keyword evidence="3" id="KW-0732">Signal</keyword>
<dbReference type="OrthoDB" id="6147836at2759"/>
<gene>
    <name evidence="9" type="ORF">CTOB1V02_LOCUS7608</name>
</gene>
<dbReference type="PRINTS" id="PR00203">
    <property type="entry name" value="AMYLOIDA4"/>
</dbReference>
<dbReference type="GO" id="GO:0043025">
    <property type="term" value="C:neuronal cell body"/>
    <property type="evidence" value="ECO:0007669"/>
    <property type="project" value="TreeGrafter"/>
</dbReference>
<dbReference type="InterPro" id="IPR024329">
    <property type="entry name" value="Amyloid_glyco_E2_domain"/>
</dbReference>
<dbReference type="InterPro" id="IPR008154">
    <property type="entry name" value="Amyloid_glyco_extra"/>
</dbReference>
<dbReference type="Gene3D" id="3.90.570.10">
    <property type="entry name" value="Amyloidogenic glycoprotein, heparin-binding domain"/>
    <property type="match status" value="1"/>
</dbReference>
<evidence type="ECO:0000256" key="3">
    <source>
        <dbReference type="ARBA" id="ARBA00022729"/>
    </source>
</evidence>
<dbReference type="Pfam" id="PF02177">
    <property type="entry name" value="APP_N"/>
    <property type="match status" value="1"/>
</dbReference>
<dbReference type="InterPro" id="IPR019543">
    <property type="entry name" value="APP_amyloid_C"/>
</dbReference>
<dbReference type="GO" id="GO:0016020">
    <property type="term" value="C:membrane"/>
    <property type="evidence" value="ECO:0007669"/>
    <property type="project" value="UniProtKB-SubCell"/>
</dbReference>
<keyword evidence="7" id="KW-0325">Glycoprotein</keyword>
<dbReference type="InterPro" id="IPR036454">
    <property type="entry name" value="Amyloid_glyco_heparin-bd_sf"/>
</dbReference>
<evidence type="ECO:0000256" key="7">
    <source>
        <dbReference type="ARBA" id="ARBA00023180"/>
    </source>
</evidence>
<dbReference type="InterPro" id="IPR008155">
    <property type="entry name" value="Amyloid_glyco"/>
</dbReference>
<dbReference type="Gene3D" id="1.20.120.770">
    <property type="entry name" value="Amyloid precursor protein, E2 domain"/>
    <property type="match status" value="1"/>
</dbReference>
<dbReference type="GO" id="GO:0007409">
    <property type="term" value="P:axonogenesis"/>
    <property type="evidence" value="ECO:0007669"/>
    <property type="project" value="TreeGrafter"/>
</dbReference>
<dbReference type="Pfam" id="PF12925">
    <property type="entry name" value="APP_E2"/>
    <property type="match status" value="1"/>
</dbReference>
<keyword evidence="4" id="KW-1133">Transmembrane helix</keyword>
<comment type="similarity">
    <text evidence="8">Belongs to the APP family.</text>
</comment>
<dbReference type="PROSITE" id="PS51869">
    <property type="entry name" value="APP_E1"/>
    <property type="match status" value="1"/>
</dbReference>
<dbReference type="Pfam" id="PF10515">
    <property type="entry name" value="APP_amyloid"/>
    <property type="match status" value="1"/>
</dbReference>
<accession>A0A7R8WDP3</accession>
<dbReference type="Pfam" id="PF12924">
    <property type="entry name" value="APP_Cu_bd"/>
    <property type="match status" value="1"/>
</dbReference>
<evidence type="ECO:0000256" key="6">
    <source>
        <dbReference type="ARBA" id="ARBA00023157"/>
    </source>
</evidence>
<organism evidence="9">
    <name type="scientific">Cyprideis torosa</name>
    <dbReference type="NCBI Taxonomy" id="163714"/>
    <lineage>
        <taxon>Eukaryota</taxon>
        <taxon>Metazoa</taxon>
        <taxon>Ecdysozoa</taxon>
        <taxon>Arthropoda</taxon>
        <taxon>Crustacea</taxon>
        <taxon>Oligostraca</taxon>
        <taxon>Ostracoda</taxon>
        <taxon>Podocopa</taxon>
        <taxon>Podocopida</taxon>
        <taxon>Cytherocopina</taxon>
        <taxon>Cytheroidea</taxon>
        <taxon>Cytherideidae</taxon>
        <taxon>Cyprideis</taxon>
    </lineage>
</organism>
<sequence length="617" mass="70258">MLLQAATVLLVVSAPAFASNDGFVEVKPSSNSVDTDLIPKHTEPQVAMVCEDGKKVVSKFMDENGEWKDDEVYQQTCLTNKPDILDYCKRIYPNKDITNIVESIRTYHIQNWCRWGKAGKGKCRGTFWVKPFRCLQGTFQSEALLVPRKCQFDHLHNSSNCWNFDQWNVSAIDACATHKMSLLSFSVLIPCGVDMWEGVEFVCCPKDDQKQKKINRIMEAWSKMEAKFDEMAKTNEESARAYRKEMTTALRKEVSAVEEEHEEKKRQLLDLHQQRVLKNISERKPEAEKCFMDALNSEFTNTRRLEKCLQKLLRALHKERHHYLSHYRHLLLNKPAEAASIRQLTLGRLVENDLTVNKSLDMLKKKAGLREKLLPLMQQYADALRTKDATPLEDLAHIDLLSRSRETEEAILEAYDREADAKKVREARIKAIHDNNEASSSVEESLNEVEPRKKAKATIKLTATLLDNPVPFPNHVDEDDVVEDERDPIILPAPKPAEEGQDPIHSVSQAIDEQPIVAHALAHELTHDAPSFTVIHGEAASERRSQSVVLAVAFAGIALTLVIGLSVAAIQRRLNTKRSKRGFTVVDQASTPEERHVAKMQINGYENPTYRFFEEEE</sequence>
<dbReference type="InterPro" id="IPR036669">
    <property type="entry name" value="Amyloid_Cu-bd_sf"/>
</dbReference>
<dbReference type="InterPro" id="IPR019745">
    <property type="entry name" value="Amyloid_glyco_intracell_CS"/>
</dbReference>
<dbReference type="SUPFAM" id="SSF109843">
    <property type="entry name" value="CAPPD, an extracellular domain of amyloid beta A4 protein"/>
    <property type="match status" value="1"/>
</dbReference>
<name>A0A7R8WDP3_9CRUS</name>
<dbReference type="Gene3D" id="3.30.1490.140">
    <property type="entry name" value="Amyloidogenic glycoprotein, copper-binding domain"/>
    <property type="match status" value="1"/>
</dbReference>
<dbReference type="GO" id="GO:0007417">
    <property type="term" value="P:central nervous system development"/>
    <property type="evidence" value="ECO:0007669"/>
    <property type="project" value="TreeGrafter"/>
</dbReference>
<feature type="region of interest" description="GFLD subdomain" evidence="8">
    <location>
        <begin position="40"/>
        <end position="140"/>
    </location>
</feature>
<dbReference type="AlphaFoldDB" id="A0A7R8WDP3"/>
<evidence type="ECO:0000256" key="5">
    <source>
        <dbReference type="ARBA" id="ARBA00023136"/>
    </source>
</evidence>
<keyword evidence="5" id="KW-0472">Membrane</keyword>
<dbReference type="PANTHER" id="PTHR23103">
    <property type="entry name" value="ALZHEIMER'S DISEASE BETA-AMYLOID RELATED"/>
    <property type="match status" value="1"/>
</dbReference>
<dbReference type="GO" id="GO:0043005">
    <property type="term" value="C:neuron projection"/>
    <property type="evidence" value="ECO:0007669"/>
    <property type="project" value="TreeGrafter"/>
</dbReference>
<reference evidence="9" key="1">
    <citation type="submission" date="2020-11" db="EMBL/GenBank/DDBJ databases">
        <authorList>
            <person name="Tran Van P."/>
        </authorList>
    </citation>
    <scope>NUCLEOTIDE SEQUENCE</scope>
</reference>
<dbReference type="EMBL" id="OB662246">
    <property type="protein sequence ID" value="CAD7229740.1"/>
    <property type="molecule type" value="Genomic_DNA"/>
</dbReference>
<evidence type="ECO:0000313" key="9">
    <source>
        <dbReference type="EMBL" id="CAD7229740.1"/>
    </source>
</evidence>
<keyword evidence="2" id="KW-0812">Transmembrane</keyword>